<dbReference type="EMBL" id="LDYG01000057">
    <property type="protein sequence ID" value="KUP04020.1"/>
    <property type="molecule type" value="Genomic_DNA"/>
</dbReference>
<evidence type="ECO:0000256" key="2">
    <source>
        <dbReference type="ARBA" id="ARBA00022692"/>
    </source>
</evidence>
<evidence type="ECO:0000256" key="1">
    <source>
        <dbReference type="ARBA" id="ARBA00004141"/>
    </source>
</evidence>
<dbReference type="InterPro" id="IPR003689">
    <property type="entry name" value="ZIP"/>
</dbReference>
<keyword evidence="2 5" id="KW-0812">Transmembrane</keyword>
<sequence length="244" mass="25445">MWNALMWGAISGSATFIGSWIGLYVHLPKKWIAMIMALGTGALVGATAYELLGGAVREDGIVTSSIGFLSGALVFTLFDTWISSRGGGKRKRSKEVEEKEDQSGLAIFFGTLLDAIPESAMIGLSLISGGSISFALVTAIFISNLPEGLSSSVGLARNGYSKRKILFLWSIVLFLSAFSSLGGALLHDYASSTVKSLLSAFAGGGIIAMVSSTMLPEAHEEGGPLVGLLTAVGILISLILHELG</sequence>
<comment type="subcellular location">
    <subcellularLocation>
        <location evidence="1">Membrane</location>
        <topology evidence="1">Multi-pass membrane protein</topology>
    </subcellularLocation>
</comment>
<feature type="transmembrane region" description="Helical" evidence="5">
    <location>
        <begin position="61"/>
        <end position="82"/>
    </location>
</feature>
<protein>
    <submittedName>
        <fullName evidence="6">Membrane protein</fullName>
    </submittedName>
</protein>
<gene>
    <name evidence="6" type="ORF">Q75_17040</name>
</gene>
<evidence type="ECO:0000313" key="6">
    <source>
        <dbReference type="EMBL" id="KUP04020.1"/>
    </source>
</evidence>
<evidence type="ECO:0000313" key="7">
    <source>
        <dbReference type="Proteomes" id="UP000074108"/>
    </source>
</evidence>
<organism evidence="6 7">
    <name type="scientific">Bacillus coahuilensis p1.1.43</name>
    <dbReference type="NCBI Taxonomy" id="1150625"/>
    <lineage>
        <taxon>Bacteria</taxon>
        <taxon>Bacillati</taxon>
        <taxon>Bacillota</taxon>
        <taxon>Bacilli</taxon>
        <taxon>Bacillales</taxon>
        <taxon>Bacillaceae</taxon>
        <taxon>Bacillus</taxon>
    </lineage>
</organism>
<comment type="caution">
    <text evidence="6">The sequence shown here is derived from an EMBL/GenBank/DDBJ whole genome shotgun (WGS) entry which is preliminary data.</text>
</comment>
<keyword evidence="7" id="KW-1185">Reference proteome</keyword>
<feature type="transmembrane region" description="Helical" evidence="5">
    <location>
        <begin position="222"/>
        <end position="240"/>
    </location>
</feature>
<dbReference type="GO" id="GO:0046873">
    <property type="term" value="F:metal ion transmembrane transporter activity"/>
    <property type="evidence" value="ECO:0007669"/>
    <property type="project" value="InterPro"/>
</dbReference>
<feature type="transmembrane region" description="Helical" evidence="5">
    <location>
        <begin position="31"/>
        <end position="49"/>
    </location>
</feature>
<proteinExistence type="predicted"/>
<keyword evidence="4 5" id="KW-0472">Membrane</keyword>
<dbReference type="PATRIC" id="fig|1150625.3.peg.3579"/>
<evidence type="ECO:0000256" key="3">
    <source>
        <dbReference type="ARBA" id="ARBA00022989"/>
    </source>
</evidence>
<dbReference type="OrthoDB" id="1145132at2"/>
<keyword evidence="3 5" id="KW-1133">Transmembrane helix</keyword>
<reference evidence="6 7" key="1">
    <citation type="journal article" date="2016" name="Front. Microbiol.">
        <title>Microevolution Analysis of Bacillus coahuilensis Unveils Differences in Phosphorus Acquisition Strategies and Their Regulation.</title>
        <authorList>
            <person name="Gomez-Lunar Z."/>
            <person name="Hernandez-Gonzalez I."/>
            <person name="Rodriguez-Torres M.D."/>
            <person name="Souza V."/>
            <person name="Olmedo-Alvarez G."/>
        </authorList>
    </citation>
    <scope>NUCLEOTIDE SEQUENCE [LARGE SCALE GENOMIC DNA]</scope>
    <source>
        <strain evidence="7">p1.1.43</strain>
    </source>
</reference>
<dbReference type="STRING" id="1150625.Q75_17040"/>
<accession>A0A147K3Y9</accession>
<feature type="transmembrane region" description="Helical" evidence="5">
    <location>
        <begin position="6"/>
        <end position="24"/>
    </location>
</feature>
<dbReference type="AlphaFoldDB" id="A0A147K3Y9"/>
<dbReference type="Pfam" id="PF02535">
    <property type="entry name" value="Zip"/>
    <property type="match status" value="1"/>
</dbReference>
<feature type="transmembrane region" description="Helical" evidence="5">
    <location>
        <begin position="197"/>
        <end position="216"/>
    </location>
</feature>
<feature type="transmembrane region" description="Helical" evidence="5">
    <location>
        <begin position="122"/>
        <end position="145"/>
    </location>
</feature>
<name>A0A147K3Y9_9BACI</name>
<evidence type="ECO:0000256" key="5">
    <source>
        <dbReference type="SAM" id="Phobius"/>
    </source>
</evidence>
<dbReference type="RefSeq" id="WP_059352098.1">
    <property type="nucleotide sequence ID" value="NZ_LDYG01000057.1"/>
</dbReference>
<evidence type="ECO:0000256" key="4">
    <source>
        <dbReference type="ARBA" id="ARBA00023136"/>
    </source>
</evidence>
<dbReference type="GO" id="GO:0016020">
    <property type="term" value="C:membrane"/>
    <property type="evidence" value="ECO:0007669"/>
    <property type="project" value="UniProtKB-SubCell"/>
</dbReference>
<feature type="transmembrane region" description="Helical" evidence="5">
    <location>
        <begin position="165"/>
        <end position="185"/>
    </location>
</feature>
<dbReference type="Proteomes" id="UP000074108">
    <property type="component" value="Unassembled WGS sequence"/>
</dbReference>